<protein>
    <submittedName>
        <fullName evidence="2">Genomic scaffold, ProqFM164S02</fullName>
    </submittedName>
</protein>
<keyword evidence="3" id="KW-1185">Reference proteome</keyword>
<evidence type="ECO:0000313" key="3">
    <source>
        <dbReference type="Proteomes" id="UP000030686"/>
    </source>
</evidence>
<gene>
    <name evidence="2" type="ORF">PROQFM164_S02g000428</name>
</gene>
<feature type="transmembrane region" description="Helical" evidence="1">
    <location>
        <begin position="279"/>
        <end position="302"/>
    </location>
</feature>
<dbReference type="AlphaFoldDB" id="W6Q7S2"/>
<keyword evidence="1" id="KW-0812">Transmembrane</keyword>
<keyword evidence="1" id="KW-0472">Membrane</keyword>
<dbReference type="Proteomes" id="UP000030686">
    <property type="component" value="Unassembled WGS sequence"/>
</dbReference>
<organism evidence="2 3">
    <name type="scientific">Penicillium roqueforti (strain FM164)</name>
    <dbReference type="NCBI Taxonomy" id="1365484"/>
    <lineage>
        <taxon>Eukaryota</taxon>
        <taxon>Fungi</taxon>
        <taxon>Dikarya</taxon>
        <taxon>Ascomycota</taxon>
        <taxon>Pezizomycotina</taxon>
        <taxon>Eurotiomycetes</taxon>
        <taxon>Eurotiomycetidae</taxon>
        <taxon>Eurotiales</taxon>
        <taxon>Aspergillaceae</taxon>
        <taxon>Penicillium</taxon>
    </lineage>
</organism>
<dbReference type="EMBL" id="HG792016">
    <property type="protein sequence ID" value="CDM30279.1"/>
    <property type="molecule type" value="Genomic_DNA"/>
</dbReference>
<dbReference type="OrthoDB" id="2896006at2759"/>
<name>W6Q7S2_PENRF</name>
<sequence length="385" mass="42609">MVPILSFPHSFFLNLLSSECSATLPSVNLLAATISHQLRFGMFLTLSQAVFASLPSRVLNILISPGGDGNLLDQISLSTTIHKELTFSSFALISSRLLLSGLVRYLLGHVVATSLIVEIARADGALSDQERGNKRPPTFRSIYKAIHLIYTTQSLHTFSYALVLGLVYQVTHYAIRSFLEFAILRHELLIPFAYACSSVLLCKLHLIWTCATISAHRLRLFSLTEDEVQRKWIHLAVPSFTYGICQALMYEAQSLIQRSMISSGEEMPISTSRRASVEVFAVIIMLAFRLLGLLPASITLIMTEASLLPMNLETIIPSPTKKRGSTIAEILGGRRIPSGLAAFSNSLKSFGVPQFLWLIELHLKKCFVQIVIELLTLPIIILGIL</sequence>
<evidence type="ECO:0000313" key="2">
    <source>
        <dbReference type="EMBL" id="CDM30279.1"/>
    </source>
</evidence>
<dbReference type="STRING" id="1365484.W6Q7S2"/>
<reference evidence="2" key="1">
    <citation type="journal article" date="2014" name="Nat. Commun.">
        <title>Multiple recent horizontal transfers of a large genomic region in cheese making fungi.</title>
        <authorList>
            <person name="Cheeseman K."/>
            <person name="Ropars J."/>
            <person name="Renault P."/>
            <person name="Dupont J."/>
            <person name="Gouzy J."/>
            <person name="Branca A."/>
            <person name="Abraham A.L."/>
            <person name="Ceppi M."/>
            <person name="Conseiller E."/>
            <person name="Debuchy R."/>
            <person name="Malagnac F."/>
            <person name="Goarin A."/>
            <person name="Silar P."/>
            <person name="Lacoste S."/>
            <person name="Sallet E."/>
            <person name="Bensimon A."/>
            <person name="Giraud T."/>
            <person name="Brygoo Y."/>
        </authorList>
    </citation>
    <scope>NUCLEOTIDE SEQUENCE [LARGE SCALE GENOMIC DNA]</scope>
    <source>
        <strain evidence="2">FM164</strain>
    </source>
</reference>
<feature type="transmembrane region" description="Helical" evidence="1">
    <location>
        <begin position="366"/>
        <end position="384"/>
    </location>
</feature>
<proteinExistence type="predicted"/>
<dbReference type="OMA" id="HYIAYFE"/>
<feature type="transmembrane region" description="Helical" evidence="1">
    <location>
        <begin position="141"/>
        <end position="168"/>
    </location>
</feature>
<accession>W6Q7S2</accession>
<evidence type="ECO:0000256" key="1">
    <source>
        <dbReference type="SAM" id="Phobius"/>
    </source>
</evidence>
<keyword evidence="1" id="KW-1133">Transmembrane helix</keyword>